<dbReference type="AlphaFoldDB" id="A0A314KGM9"/>
<organism evidence="2 3">
    <name type="scientific">Nicotiana attenuata</name>
    <name type="common">Coyote tobacco</name>
    <dbReference type="NCBI Taxonomy" id="49451"/>
    <lineage>
        <taxon>Eukaryota</taxon>
        <taxon>Viridiplantae</taxon>
        <taxon>Streptophyta</taxon>
        <taxon>Embryophyta</taxon>
        <taxon>Tracheophyta</taxon>
        <taxon>Spermatophyta</taxon>
        <taxon>Magnoliopsida</taxon>
        <taxon>eudicotyledons</taxon>
        <taxon>Gunneridae</taxon>
        <taxon>Pentapetalae</taxon>
        <taxon>asterids</taxon>
        <taxon>lamiids</taxon>
        <taxon>Solanales</taxon>
        <taxon>Solanaceae</taxon>
        <taxon>Nicotianoideae</taxon>
        <taxon>Nicotianeae</taxon>
        <taxon>Nicotiana</taxon>
    </lineage>
</organism>
<accession>A0A314KGM9</accession>
<gene>
    <name evidence="2" type="ORF">A4A49_40757</name>
</gene>
<evidence type="ECO:0000313" key="3">
    <source>
        <dbReference type="Proteomes" id="UP000187609"/>
    </source>
</evidence>
<feature type="region of interest" description="Disordered" evidence="1">
    <location>
        <begin position="82"/>
        <end position="103"/>
    </location>
</feature>
<reference evidence="2" key="1">
    <citation type="submission" date="2016-11" db="EMBL/GenBank/DDBJ databases">
        <title>The genome of Nicotiana attenuata.</title>
        <authorList>
            <person name="Xu S."/>
            <person name="Brockmoeller T."/>
            <person name="Gaquerel E."/>
            <person name="Navarro A."/>
            <person name="Kuhl H."/>
            <person name="Gase K."/>
            <person name="Ling Z."/>
            <person name="Zhou W."/>
            <person name="Kreitzer C."/>
            <person name="Stanke M."/>
            <person name="Tang H."/>
            <person name="Lyons E."/>
            <person name="Pandey P."/>
            <person name="Pandey S.P."/>
            <person name="Timmermann B."/>
            <person name="Baldwin I.T."/>
        </authorList>
    </citation>
    <scope>NUCLEOTIDE SEQUENCE [LARGE SCALE GENOMIC DNA]</scope>
    <source>
        <strain evidence="2">UT</strain>
    </source>
</reference>
<dbReference type="SMR" id="A0A314KGM9"/>
<name>A0A314KGM9_NICAT</name>
<proteinExistence type="predicted"/>
<sequence length="103" mass="11209">MAEAKVVCACVLFLTLIIISYETLLSEGRVLKTEKKKSFTISNGENSQRKVKNLNFVHDHNNMHVNNVSEEDHKPSPIAVIDDMLTEGGPGHSPGVGHADGPT</sequence>
<evidence type="ECO:0000313" key="2">
    <source>
        <dbReference type="EMBL" id="OIT28495.1"/>
    </source>
</evidence>
<dbReference type="Gramene" id="OIT28495">
    <property type="protein sequence ID" value="OIT28495"/>
    <property type="gene ID" value="A4A49_40757"/>
</dbReference>
<evidence type="ECO:0000256" key="1">
    <source>
        <dbReference type="SAM" id="MobiDB-lite"/>
    </source>
</evidence>
<keyword evidence="3" id="KW-1185">Reference proteome</keyword>
<dbReference type="EMBL" id="MJEQ01002045">
    <property type="protein sequence ID" value="OIT28495.1"/>
    <property type="molecule type" value="Genomic_DNA"/>
</dbReference>
<protein>
    <submittedName>
        <fullName evidence="2">Uncharacterized protein</fullName>
    </submittedName>
</protein>
<dbReference type="Proteomes" id="UP000187609">
    <property type="component" value="Unassembled WGS sequence"/>
</dbReference>
<comment type="caution">
    <text evidence="2">The sequence shown here is derived from an EMBL/GenBank/DDBJ whole genome shotgun (WGS) entry which is preliminary data.</text>
</comment>